<comment type="catalytic activity">
    <reaction evidence="11 12">
        <text>L-histidinol phosphate + H2O = L-histidinol + phosphate</text>
        <dbReference type="Rhea" id="RHEA:14465"/>
        <dbReference type="ChEBI" id="CHEBI:15377"/>
        <dbReference type="ChEBI" id="CHEBI:43474"/>
        <dbReference type="ChEBI" id="CHEBI:57699"/>
        <dbReference type="ChEBI" id="CHEBI:57980"/>
        <dbReference type="EC" id="3.1.3.15"/>
    </reaction>
</comment>
<proteinExistence type="inferred from homology"/>
<protein>
    <recommendedName>
        <fullName evidence="12">Histidine biosynthesis bifunctional protein HisB</fullName>
    </recommendedName>
    <domain>
        <recommendedName>
            <fullName evidence="12">Histidinol-phosphatase</fullName>
            <ecNumber evidence="12">3.1.3.15</ecNumber>
        </recommendedName>
    </domain>
    <domain>
        <recommendedName>
            <fullName evidence="12">Imidazoleglycerol-phosphate dehydratase</fullName>
            <shortName evidence="12">IGPD</shortName>
            <ecNumber evidence="12">4.2.1.19</ecNumber>
        </recommendedName>
    </domain>
</protein>
<dbReference type="Pfam" id="PF13242">
    <property type="entry name" value="Hydrolase_like"/>
    <property type="match status" value="1"/>
</dbReference>
<keyword evidence="7 12" id="KW-0460">Magnesium</keyword>
<dbReference type="CDD" id="cd07914">
    <property type="entry name" value="IGPD"/>
    <property type="match status" value="1"/>
</dbReference>
<comment type="similarity">
    <text evidence="12">In the N-terminal section; belongs to the histidinol-phosphatase family.</text>
</comment>
<comment type="pathway">
    <text evidence="12">Amino-acid biosynthesis; L-histidine biosynthesis; L-histidine from 5-phospho-alpha-D-ribose 1-diphosphate: step 8/9.</text>
</comment>
<dbReference type="InterPro" id="IPR020566">
    <property type="entry name" value="His_synth_bifunc_HisB"/>
</dbReference>
<keyword evidence="3 12" id="KW-0963">Cytoplasm</keyword>
<evidence type="ECO:0000256" key="10">
    <source>
        <dbReference type="ARBA" id="ARBA00023268"/>
    </source>
</evidence>
<feature type="binding site" evidence="12">
    <location>
        <position position="12"/>
    </location>
    <ligand>
        <name>Mg(2+)</name>
        <dbReference type="ChEBI" id="CHEBI:18420"/>
    </ligand>
</feature>
<dbReference type="Pfam" id="PF00475">
    <property type="entry name" value="IGPD"/>
    <property type="match status" value="1"/>
</dbReference>
<evidence type="ECO:0000313" key="15">
    <source>
        <dbReference type="Proteomes" id="UP001167831"/>
    </source>
</evidence>
<dbReference type="InterPro" id="IPR023214">
    <property type="entry name" value="HAD_sf"/>
</dbReference>
<reference evidence="14" key="1">
    <citation type="submission" date="2023-06" db="EMBL/GenBank/DDBJ databases">
        <authorList>
            <person name="Zeman M."/>
            <person name="Kubasova T."/>
            <person name="Jahodarova E."/>
            <person name="Nykrynova M."/>
            <person name="Rychlik I."/>
        </authorList>
    </citation>
    <scope>NUCLEOTIDE SEQUENCE</scope>
    <source>
        <strain evidence="14">ET15</strain>
        <strain evidence="13">ET37</strain>
    </source>
</reference>
<dbReference type="InterPro" id="IPR020565">
    <property type="entry name" value="ImidazoleglycerP_deHydtase_CS"/>
</dbReference>
<evidence type="ECO:0000256" key="8">
    <source>
        <dbReference type="ARBA" id="ARBA00023102"/>
    </source>
</evidence>
<dbReference type="EC" id="3.1.3.15" evidence="12"/>
<dbReference type="Gene3D" id="3.30.230.40">
    <property type="entry name" value="Imidazole glycerol phosphate dehydratase, domain 1"/>
    <property type="match status" value="2"/>
</dbReference>
<organism evidence="14 16">
    <name type="scientific">Leyella lascolaii</name>
    <dbReference type="NCBI Taxonomy" id="1776379"/>
    <lineage>
        <taxon>Bacteria</taxon>
        <taxon>Pseudomonadati</taxon>
        <taxon>Bacteroidota</taxon>
        <taxon>Bacteroidia</taxon>
        <taxon>Bacteroidales</taxon>
        <taxon>Prevotellaceae</taxon>
        <taxon>Leyella</taxon>
    </lineage>
</organism>
<keyword evidence="8 12" id="KW-0368">Histidine biosynthesis</keyword>
<evidence type="ECO:0000256" key="3">
    <source>
        <dbReference type="ARBA" id="ARBA00022490"/>
    </source>
</evidence>
<comment type="pathway">
    <text evidence="2 12">Amino-acid biosynthesis; L-histidine biosynthesis; L-histidine from 5-phospho-alpha-D-ribose 1-diphosphate: step 6/9.</text>
</comment>
<dbReference type="HAMAP" id="MF_00076">
    <property type="entry name" value="HisB"/>
    <property type="match status" value="1"/>
</dbReference>
<dbReference type="InterPro" id="IPR006543">
    <property type="entry name" value="Histidinol-phos"/>
</dbReference>
<keyword evidence="9 12" id="KW-0456">Lyase</keyword>
<comment type="similarity">
    <text evidence="12">In the C-terminal section; belongs to the imidazoleglycerol-phosphate dehydratase family.</text>
</comment>
<dbReference type="GO" id="GO:0005737">
    <property type="term" value="C:cytoplasm"/>
    <property type="evidence" value="ECO:0007669"/>
    <property type="project" value="UniProtKB-SubCell"/>
</dbReference>
<comment type="cofactor">
    <cofactor evidence="1 12">
        <name>Mg(2+)</name>
        <dbReference type="ChEBI" id="CHEBI:18420"/>
    </cofactor>
</comment>
<dbReference type="PROSITE" id="PS00955">
    <property type="entry name" value="IGP_DEHYDRATASE_2"/>
    <property type="match status" value="1"/>
</dbReference>
<dbReference type="EC" id="4.2.1.19" evidence="12"/>
<dbReference type="NCBIfam" id="TIGR01662">
    <property type="entry name" value="HAD-SF-IIIA"/>
    <property type="match status" value="1"/>
</dbReference>
<evidence type="ECO:0000313" key="16">
    <source>
        <dbReference type="Proteomes" id="UP001168478"/>
    </source>
</evidence>
<gene>
    <name evidence="12 14" type="primary">hisB</name>
    <name evidence="13" type="ORF">QVN81_07320</name>
    <name evidence="14" type="ORF">QVN84_08625</name>
</gene>
<dbReference type="GO" id="GO:0004424">
    <property type="term" value="F:imidazoleglycerol-phosphate dehydratase activity"/>
    <property type="evidence" value="ECO:0007669"/>
    <property type="project" value="UniProtKB-UniRule"/>
</dbReference>
<keyword evidence="6 12" id="KW-0378">Hydrolase</keyword>
<dbReference type="SUPFAM" id="SSF54211">
    <property type="entry name" value="Ribosomal protein S5 domain 2-like"/>
    <property type="match status" value="2"/>
</dbReference>
<dbReference type="NCBIfam" id="TIGR01656">
    <property type="entry name" value="Histidinol-ppas"/>
    <property type="match status" value="1"/>
</dbReference>
<dbReference type="EMBL" id="JAUEIF010000007">
    <property type="protein sequence ID" value="MDN0025579.1"/>
    <property type="molecule type" value="Genomic_DNA"/>
</dbReference>
<dbReference type="FunFam" id="3.30.230.40:FF:000003">
    <property type="entry name" value="Imidazoleglycerol-phosphate dehydratase HisB"/>
    <property type="match status" value="1"/>
</dbReference>
<evidence type="ECO:0000256" key="6">
    <source>
        <dbReference type="ARBA" id="ARBA00022801"/>
    </source>
</evidence>
<comment type="caution">
    <text evidence="14">The sequence shown here is derived from an EMBL/GenBank/DDBJ whole genome shotgun (WGS) entry which is preliminary data.</text>
</comment>
<keyword evidence="10 12" id="KW-0511">Multifunctional enzyme</keyword>
<dbReference type="HAMAP" id="MF_01022">
    <property type="entry name" value="Bifunc_HisB"/>
    <property type="match status" value="1"/>
</dbReference>
<evidence type="ECO:0000256" key="5">
    <source>
        <dbReference type="ARBA" id="ARBA00022723"/>
    </source>
</evidence>
<reference evidence="14" key="2">
    <citation type="submission" date="2023-08" db="EMBL/GenBank/DDBJ databases">
        <title>Identification and characterization of horizontal gene transfer across gut microbiota members of farm animals based on homology search.</title>
        <authorList>
            <person name="Schwarzerova J."/>
            <person name="Nykrynova M."/>
            <person name="Jureckova K."/>
            <person name="Cejkova D."/>
            <person name="Rychlik I."/>
        </authorList>
    </citation>
    <scope>NUCLEOTIDE SEQUENCE</scope>
    <source>
        <strain evidence="14">ET15</strain>
        <strain evidence="13">ET37</strain>
    </source>
</reference>
<dbReference type="InterPro" id="IPR005954">
    <property type="entry name" value="HisB_N"/>
</dbReference>
<evidence type="ECO:0000256" key="7">
    <source>
        <dbReference type="ARBA" id="ARBA00022842"/>
    </source>
</evidence>
<accession>A0AAW7JIA1</accession>
<dbReference type="InterPro" id="IPR006549">
    <property type="entry name" value="HAD-SF_hydro_IIIA"/>
</dbReference>
<dbReference type="InterPro" id="IPR000807">
    <property type="entry name" value="ImidazoleglycerolP_deHydtase"/>
</dbReference>
<dbReference type="Proteomes" id="UP001167831">
    <property type="component" value="Unassembled WGS sequence"/>
</dbReference>
<dbReference type="PANTHER" id="PTHR23133:SF2">
    <property type="entry name" value="IMIDAZOLEGLYCEROL-PHOSPHATE DEHYDRATASE"/>
    <property type="match status" value="1"/>
</dbReference>
<name>A0AAW7JIA1_9BACT</name>
<evidence type="ECO:0000256" key="9">
    <source>
        <dbReference type="ARBA" id="ARBA00023239"/>
    </source>
</evidence>
<dbReference type="PROSITE" id="PS00954">
    <property type="entry name" value="IGP_DEHYDRATASE_1"/>
    <property type="match status" value="1"/>
</dbReference>
<dbReference type="InterPro" id="IPR020568">
    <property type="entry name" value="Ribosomal_Su5_D2-typ_SF"/>
</dbReference>
<dbReference type="GO" id="GO:0046872">
    <property type="term" value="F:metal ion binding"/>
    <property type="evidence" value="ECO:0007669"/>
    <property type="project" value="UniProtKB-KW"/>
</dbReference>
<dbReference type="InterPro" id="IPR036412">
    <property type="entry name" value="HAD-like_sf"/>
</dbReference>
<sequence>MKPQRLLFIDRDGTLIEEPADEQIDSFDKLKFVKGVLGNLSFICSRLDFRLVMVSNQDGLGTDSFPEETFWPVHNFIMKTMEGEGIVFDEQLIDRHFPEDNSPMRKPGTGMLRKYMHNPEYDLGNSYVIGDRDTDRMLAENLGCKALILGNNGITWDKIAEILFAGERIAEYRRKTRETDIYVSVNVDGTGKCDITTGLGFFDHMLEQIGKHGMMDLTVHTHGDLNVDEHHTIEDTAIAIGECLLKALGDKRGIERYGYCLPMDDCMCLVTLDFGGRPWINWHVDFHREKIGDVPTEMFFHFFKSLSDTAKMNLEIRAEGINEHHKIEGVFKAFARAVRMAVRRDIFHYELPSTKGLL</sequence>
<keyword evidence="15" id="KW-1185">Reference proteome</keyword>
<dbReference type="Gene3D" id="3.40.50.1000">
    <property type="entry name" value="HAD superfamily/HAD-like"/>
    <property type="match status" value="1"/>
</dbReference>
<dbReference type="InterPro" id="IPR038494">
    <property type="entry name" value="IGPD_sf"/>
</dbReference>
<comment type="subcellular location">
    <subcellularLocation>
        <location evidence="12">Cytoplasm</location>
    </subcellularLocation>
</comment>
<dbReference type="RefSeq" id="WP_289825346.1">
    <property type="nucleotide sequence ID" value="NZ_JAUEIE010000006.1"/>
</dbReference>
<feature type="active site" description="Nucleophile" evidence="12">
    <location>
        <position position="10"/>
    </location>
</feature>
<dbReference type="NCBIfam" id="NF002111">
    <property type="entry name" value="PRK00951.2-1"/>
    <property type="match status" value="1"/>
</dbReference>
<evidence type="ECO:0000256" key="11">
    <source>
        <dbReference type="ARBA" id="ARBA00049158"/>
    </source>
</evidence>
<evidence type="ECO:0000313" key="13">
    <source>
        <dbReference type="EMBL" id="MDN0022826.1"/>
    </source>
</evidence>
<dbReference type="AlphaFoldDB" id="A0AAW7JIA1"/>
<feature type="binding site" evidence="12">
    <location>
        <position position="131"/>
    </location>
    <ligand>
        <name>Mg(2+)</name>
        <dbReference type="ChEBI" id="CHEBI:18420"/>
    </ligand>
</feature>
<keyword evidence="5 12" id="KW-0479">Metal-binding</keyword>
<dbReference type="SUPFAM" id="SSF56784">
    <property type="entry name" value="HAD-like"/>
    <property type="match status" value="1"/>
</dbReference>
<dbReference type="FunFam" id="3.30.230.40:FF:000001">
    <property type="entry name" value="Imidazoleglycerol-phosphate dehydratase HisB"/>
    <property type="match status" value="1"/>
</dbReference>
<feature type="region of interest" description="Histidinol-phosphatase" evidence="12">
    <location>
        <begin position="1"/>
        <end position="167"/>
    </location>
</feature>
<feature type="binding site" evidence="12">
    <location>
        <position position="10"/>
    </location>
    <ligand>
        <name>Mg(2+)</name>
        <dbReference type="ChEBI" id="CHEBI:18420"/>
    </ligand>
</feature>
<dbReference type="GO" id="GO:0000105">
    <property type="term" value="P:L-histidine biosynthetic process"/>
    <property type="evidence" value="ECO:0007669"/>
    <property type="project" value="UniProtKB-UniRule"/>
</dbReference>
<dbReference type="GO" id="GO:0004401">
    <property type="term" value="F:histidinol-phosphatase activity"/>
    <property type="evidence" value="ECO:0007669"/>
    <property type="project" value="UniProtKB-UniRule"/>
</dbReference>
<feature type="region of interest" description="Imidazoleglycerol-phosphate dehydratase" evidence="12">
    <location>
        <begin position="168"/>
        <end position="358"/>
    </location>
</feature>
<evidence type="ECO:0000256" key="1">
    <source>
        <dbReference type="ARBA" id="ARBA00001946"/>
    </source>
</evidence>
<evidence type="ECO:0000313" key="14">
    <source>
        <dbReference type="EMBL" id="MDN0025579.1"/>
    </source>
</evidence>
<dbReference type="NCBIfam" id="TIGR01261">
    <property type="entry name" value="hisB_Nterm"/>
    <property type="match status" value="1"/>
</dbReference>
<evidence type="ECO:0000256" key="4">
    <source>
        <dbReference type="ARBA" id="ARBA00022605"/>
    </source>
</evidence>
<dbReference type="PANTHER" id="PTHR23133">
    <property type="entry name" value="IMIDAZOLEGLYCEROL-PHOSPHATE DEHYDRATASE HIS7"/>
    <property type="match status" value="1"/>
</dbReference>
<dbReference type="Proteomes" id="UP001168478">
    <property type="component" value="Unassembled WGS sequence"/>
</dbReference>
<feature type="active site" description="Proton donor" evidence="12">
    <location>
        <position position="12"/>
    </location>
</feature>
<dbReference type="EMBL" id="JAUEIE010000006">
    <property type="protein sequence ID" value="MDN0022826.1"/>
    <property type="molecule type" value="Genomic_DNA"/>
</dbReference>
<keyword evidence="4 12" id="KW-0028">Amino-acid biosynthesis</keyword>
<comment type="caution">
    <text evidence="12">Lacks conserved residue(s) required for the propagation of feature annotation.</text>
</comment>
<dbReference type="NCBIfam" id="NF003937">
    <property type="entry name" value="PRK05446.1"/>
    <property type="match status" value="1"/>
</dbReference>
<evidence type="ECO:0000256" key="2">
    <source>
        <dbReference type="ARBA" id="ARBA00005047"/>
    </source>
</evidence>
<evidence type="ECO:0000256" key="12">
    <source>
        <dbReference type="HAMAP-Rule" id="MF_01022"/>
    </source>
</evidence>
<comment type="catalytic activity">
    <reaction evidence="12">
        <text>D-erythro-1-(imidazol-4-yl)glycerol 3-phosphate = 3-(imidazol-4-yl)-2-oxopropyl phosphate + H2O</text>
        <dbReference type="Rhea" id="RHEA:11040"/>
        <dbReference type="ChEBI" id="CHEBI:15377"/>
        <dbReference type="ChEBI" id="CHEBI:57766"/>
        <dbReference type="ChEBI" id="CHEBI:58278"/>
        <dbReference type="EC" id="4.2.1.19"/>
    </reaction>
</comment>